<evidence type="ECO:0000313" key="4">
    <source>
        <dbReference type="EMBL" id="ESW05088.1"/>
    </source>
</evidence>
<dbReference type="STRING" id="3885.V7AJQ6"/>
<reference evidence="5" key="1">
    <citation type="journal article" date="2014" name="Nat. Genet.">
        <title>A reference genome for common bean and genome-wide analysis of dual domestications.</title>
        <authorList>
            <person name="Schmutz J."/>
            <person name="McClean P.E."/>
            <person name="Mamidi S."/>
            <person name="Wu G.A."/>
            <person name="Cannon S.B."/>
            <person name="Grimwood J."/>
            <person name="Jenkins J."/>
            <person name="Shu S."/>
            <person name="Song Q."/>
            <person name="Chavarro C."/>
            <person name="Torres-Torres M."/>
            <person name="Geffroy V."/>
            <person name="Moghaddam S.M."/>
            <person name="Gao D."/>
            <person name="Abernathy B."/>
            <person name="Barry K."/>
            <person name="Blair M."/>
            <person name="Brick M.A."/>
            <person name="Chovatia M."/>
            <person name="Gepts P."/>
            <person name="Goodstein D.M."/>
            <person name="Gonzales M."/>
            <person name="Hellsten U."/>
            <person name="Hyten D.L."/>
            <person name="Jia G."/>
            <person name="Kelly J.D."/>
            <person name="Kudrna D."/>
            <person name="Lee R."/>
            <person name="Richard M.M."/>
            <person name="Miklas P.N."/>
            <person name="Osorno J.M."/>
            <person name="Rodrigues J."/>
            <person name="Thareau V."/>
            <person name="Urrea C.A."/>
            <person name="Wang M."/>
            <person name="Yu Y."/>
            <person name="Zhang M."/>
            <person name="Wing R.A."/>
            <person name="Cregan P.B."/>
            <person name="Rokhsar D.S."/>
            <person name="Jackson S.A."/>
        </authorList>
    </citation>
    <scope>NUCLEOTIDE SEQUENCE [LARGE SCALE GENOMIC DNA]</scope>
    <source>
        <strain evidence="5">cv. G19833</strain>
    </source>
</reference>
<dbReference type="AlphaFoldDB" id="V7AJQ6"/>
<evidence type="ECO:0000256" key="2">
    <source>
        <dbReference type="ARBA" id="ARBA00022676"/>
    </source>
</evidence>
<dbReference type="SMR" id="V7AJQ6"/>
<gene>
    <name evidence="4" type="ORF">PHAVU_011G151100g</name>
</gene>
<dbReference type="OrthoDB" id="5835829at2759"/>
<evidence type="ECO:0000256" key="3">
    <source>
        <dbReference type="ARBA" id="ARBA00022679"/>
    </source>
</evidence>
<accession>V7AJQ6</accession>
<organism evidence="4 5">
    <name type="scientific">Phaseolus vulgaris</name>
    <name type="common">Kidney bean</name>
    <name type="synonym">French bean</name>
    <dbReference type="NCBI Taxonomy" id="3885"/>
    <lineage>
        <taxon>Eukaryota</taxon>
        <taxon>Viridiplantae</taxon>
        <taxon>Streptophyta</taxon>
        <taxon>Embryophyta</taxon>
        <taxon>Tracheophyta</taxon>
        <taxon>Spermatophyta</taxon>
        <taxon>Magnoliopsida</taxon>
        <taxon>eudicotyledons</taxon>
        <taxon>Gunneridae</taxon>
        <taxon>Pentapetalae</taxon>
        <taxon>rosids</taxon>
        <taxon>fabids</taxon>
        <taxon>Fabales</taxon>
        <taxon>Fabaceae</taxon>
        <taxon>Papilionoideae</taxon>
        <taxon>50 kb inversion clade</taxon>
        <taxon>NPAAA clade</taxon>
        <taxon>indigoferoid/millettioid clade</taxon>
        <taxon>Phaseoleae</taxon>
        <taxon>Phaseolus</taxon>
    </lineage>
</organism>
<dbReference type="PANTHER" id="PTHR48047">
    <property type="entry name" value="GLYCOSYLTRANSFERASE"/>
    <property type="match status" value="1"/>
</dbReference>
<dbReference type="EMBL" id="CM002298">
    <property type="protein sequence ID" value="ESW05088.1"/>
    <property type="molecule type" value="Genomic_DNA"/>
</dbReference>
<dbReference type="PANTHER" id="PTHR48047:SF118">
    <property type="entry name" value="HEXOSYLTRANSFERASE-RELATED"/>
    <property type="match status" value="1"/>
</dbReference>
<dbReference type="SUPFAM" id="SSF53756">
    <property type="entry name" value="UDP-Glycosyltransferase/glycogen phosphorylase"/>
    <property type="match status" value="1"/>
</dbReference>
<dbReference type="Gene3D" id="3.40.50.2000">
    <property type="entry name" value="Glycogen Phosphorylase B"/>
    <property type="match status" value="2"/>
</dbReference>
<dbReference type="GO" id="GO:0035251">
    <property type="term" value="F:UDP-glucosyltransferase activity"/>
    <property type="evidence" value="ECO:0007669"/>
    <property type="project" value="TreeGrafter"/>
</dbReference>
<sequence length="451" mass="50262">GLTDVGFSTYTGTHKTGYPCVCPLVSRRVQVTLLVTPKTHPFVPTNFSPLLQTLLLPEPHFSNPNINMLVGIITFMRHHHHPLIVDWAQSQLTPPSAVISDFFLGWTLLLARDLQVQRLVFSPSGASALSLAHSLWRDVPQNDNPQDPNSSVSFPYLPNSPVYPWWQITRLFTGNQRGGPEWEFHRVNTLFNIDSWGFVFNTFTELEQVHIEHMKKDLGHKRVWAVGPVLPIRNGSTEPEERGGNSAVSRKDIDEWLDSCGECSVVYVCFGSLTILTSSQLDVLTRALELSGVNFVLSVGVPDARAVAQEQGKVPCGFMDRVGVRGRGFLIEGWAPQLVILSHRAVGAFLSHCGWNSVLEGLVSGVVMVTWPMGADQYTNARLLVDELGMVIRGAEGEKLPEARELGKRIEKALGRTKERVRAEELRDAAQRELDAMVKIMNDVHFEKTTK</sequence>
<proteinExistence type="inferred from homology"/>
<comment type="similarity">
    <text evidence="1">Belongs to the UDP-glycosyltransferase family.</text>
</comment>
<dbReference type="InterPro" id="IPR002213">
    <property type="entry name" value="UDP_glucos_trans"/>
</dbReference>
<keyword evidence="2" id="KW-0328">Glycosyltransferase</keyword>
<dbReference type="FunFam" id="3.40.50.2000:FF:000056">
    <property type="entry name" value="Glycosyltransferase"/>
    <property type="match status" value="1"/>
</dbReference>
<keyword evidence="5" id="KW-1185">Reference proteome</keyword>
<feature type="non-terminal residue" evidence="4">
    <location>
        <position position="1"/>
    </location>
</feature>
<evidence type="ECO:0000256" key="1">
    <source>
        <dbReference type="ARBA" id="ARBA00009995"/>
    </source>
</evidence>
<dbReference type="CDD" id="cd03784">
    <property type="entry name" value="GT1_Gtf-like"/>
    <property type="match status" value="1"/>
</dbReference>
<dbReference type="eggNOG" id="KOG1192">
    <property type="taxonomic scope" value="Eukaryota"/>
</dbReference>
<dbReference type="Proteomes" id="UP000000226">
    <property type="component" value="Chromosome 11"/>
</dbReference>
<keyword evidence="3" id="KW-0808">Transferase</keyword>
<dbReference type="Pfam" id="PF00201">
    <property type="entry name" value="UDPGT"/>
    <property type="match status" value="1"/>
</dbReference>
<protein>
    <submittedName>
        <fullName evidence="4">Uncharacterized protein</fullName>
    </submittedName>
</protein>
<name>V7AJQ6_PHAVU</name>
<evidence type="ECO:0000313" key="5">
    <source>
        <dbReference type="Proteomes" id="UP000000226"/>
    </source>
</evidence>
<dbReference type="OMA" id="IMSHDRV"/>
<dbReference type="Gramene" id="ESW05088">
    <property type="protein sequence ID" value="ESW05088"/>
    <property type="gene ID" value="PHAVU_011G151100g"/>
</dbReference>